<dbReference type="InterPro" id="IPR036390">
    <property type="entry name" value="WH_DNA-bd_sf"/>
</dbReference>
<dbReference type="SMART" id="SM00715">
    <property type="entry name" value="LA"/>
    <property type="match status" value="1"/>
</dbReference>
<dbReference type="InterPro" id="IPR036388">
    <property type="entry name" value="WH-like_DNA-bd_sf"/>
</dbReference>
<dbReference type="InterPro" id="IPR035979">
    <property type="entry name" value="RBD_domain_sf"/>
</dbReference>
<dbReference type="Pfam" id="PF00076">
    <property type="entry name" value="RRM_1"/>
    <property type="match status" value="1"/>
</dbReference>
<dbReference type="InterPro" id="IPR014886">
    <property type="entry name" value="La_xRRM"/>
</dbReference>
<dbReference type="GO" id="GO:0007283">
    <property type="term" value="P:spermatogenesis"/>
    <property type="evidence" value="ECO:0007669"/>
    <property type="project" value="UniProtKB-KW"/>
</dbReference>
<proteinExistence type="inferred from homology"/>
<evidence type="ECO:0000256" key="13">
    <source>
        <dbReference type="PROSITE-ProRule" id="PRU00332"/>
    </source>
</evidence>
<comment type="similarity">
    <text evidence="2">Belongs to the LARP7 family.</text>
</comment>
<dbReference type="InterPro" id="IPR045180">
    <property type="entry name" value="La_dom_prot"/>
</dbReference>
<dbReference type="CDD" id="cd07323">
    <property type="entry name" value="LAM"/>
    <property type="match status" value="1"/>
</dbReference>
<dbReference type="Pfam" id="PF08777">
    <property type="entry name" value="RRM_3"/>
    <property type="match status" value="1"/>
</dbReference>
<feature type="domain" description="XRRM" evidence="17">
    <location>
        <begin position="346"/>
        <end position="457"/>
    </location>
</feature>
<evidence type="ECO:0000256" key="10">
    <source>
        <dbReference type="ARBA" id="ARBA00023187"/>
    </source>
</evidence>
<evidence type="ECO:0000256" key="11">
    <source>
        <dbReference type="ARBA" id="ARBA00023242"/>
    </source>
</evidence>
<dbReference type="AlphaFoldDB" id="A0AAN7Z8V5"/>
<evidence type="ECO:0000256" key="6">
    <source>
        <dbReference type="ARBA" id="ARBA00022871"/>
    </source>
</evidence>
<keyword evidence="19" id="KW-1185">Reference proteome</keyword>
<evidence type="ECO:0000259" key="16">
    <source>
        <dbReference type="PROSITE" id="PS50961"/>
    </source>
</evidence>
<evidence type="ECO:0000313" key="19">
    <source>
        <dbReference type="Proteomes" id="UP001329430"/>
    </source>
</evidence>
<evidence type="ECO:0000256" key="4">
    <source>
        <dbReference type="ARBA" id="ARBA00022664"/>
    </source>
</evidence>
<dbReference type="InterPro" id="IPR000504">
    <property type="entry name" value="RRM_dom"/>
</dbReference>
<feature type="region of interest" description="Disordered" evidence="14">
    <location>
        <begin position="1"/>
        <end position="22"/>
    </location>
</feature>
<feature type="domain" description="RRM" evidence="15">
    <location>
        <begin position="113"/>
        <end position="226"/>
    </location>
</feature>
<dbReference type="PROSITE" id="PS50102">
    <property type="entry name" value="RRM"/>
    <property type="match status" value="1"/>
</dbReference>
<dbReference type="GO" id="GO:0006397">
    <property type="term" value="P:mRNA processing"/>
    <property type="evidence" value="ECO:0007669"/>
    <property type="project" value="UniProtKB-KW"/>
</dbReference>
<feature type="domain" description="HTH La-type RNA-binding" evidence="16">
    <location>
        <begin position="19"/>
        <end position="108"/>
    </location>
</feature>
<evidence type="ECO:0000256" key="3">
    <source>
        <dbReference type="ARBA" id="ARBA00015867"/>
    </source>
</evidence>
<dbReference type="InterPro" id="IPR006630">
    <property type="entry name" value="La_HTH"/>
</dbReference>
<dbReference type="Proteomes" id="UP001329430">
    <property type="component" value="Chromosome 8"/>
</dbReference>
<dbReference type="PROSITE" id="PS50961">
    <property type="entry name" value="HTH_LA"/>
    <property type="match status" value="1"/>
</dbReference>
<gene>
    <name evidence="18" type="ORF">RI129_010641</name>
</gene>
<feature type="compositionally biased region" description="Basic residues" evidence="14">
    <location>
        <begin position="436"/>
        <end position="448"/>
    </location>
</feature>
<keyword evidence="8" id="KW-0805">Transcription regulation</keyword>
<evidence type="ECO:0000256" key="7">
    <source>
        <dbReference type="ARBA" id="ARBA00022884"/>
    </source>
</evidence>
<dbReference type="CDD" id="cd12290">
    <property type="entry name" value="RRM1_LARP7"/>
    <property type="match status" value="1"/>
</dbReference>
<accession>A0AAN7Z8V5</accession>
<evidence type="ECO:0000259" key="17">
    <source>
        <dbReference type="PROSITE" id="PS51939"/>
    </source>
</evidence>
<dbReference type="Gene3D" id="1.10.10.10">
    <property type="entry name" value="Winged helix-like DNA-binding domain superfamily/Winged helix DNA-binding domain"/>
    <property type="match status" value="1"/>
</dbReference>
<evidence type="ECO:0000256" key="12">
    <source>
        <dbReference type="ARBA" id="ARBA00029640"/>
    </source>
</evidence>
<evidence type="ECO:0000259" key="15">
    <source>
        <dbReference type="PROSITE" id="PS50102"/>
    </source>
</evidence>
<keyword evidence="7 13" id="KW-0694">RNA-binding</keyword>
<organism evidence="18 19">
    <name type="scientific">Pyrocoelia pectoralis</name>
    <dbReference type="NCBI Taxonomy" id="417401"/>
    <lineage>
        <taxon>Eukaryota</taxon>
        <taxon>Metazoa</taxon>
        <taxon>Ecdysozoa</taxon>
        <taxon>Arthropoda</taxon>
        <taxon>Hexapoda</taxon>
        <taxon>Insecta</taxon>
        <taxon>Pterygota</taxon>
        <taxon>Neoptera</taxon>
        <taxon>Endopterygota</taxon>
        <taxon>Coleoptera</taxon>
        <taxon>Polyphaga</taxon>
        <taxon>Elateriformia</taxon>
        <taxon>Elateroidea</taxon>
        <taxon>Lampyridae</taxon>
        <taxon>Lampyrinae</taxon>
        <taxon>Pyrocoelia</taxon>
    </lineage>
</organism>
<dbReference type="GO" id="GO:0030154">
    <property type="term" value="P:cell differentiation"/>
    <property type="evidence" value="ECO:0007669"/>
    <property type="project" value="UniProtKB-KW"/>
</dbReference>
<feature type="compositionally biased region" description="Basic and acidic residues" evidence="14">
    <location>
        <begin position="449"/>
        <end position="469"/>
    </location>
</feature>
<keyword evidence="11" id="KW-0539">Nucleus</keyword>
<comment type="subcellular location">
    <subcellularLocation>
        <location evidence="1">Nucleus</location>
        <location evidence="1">Nucleoplasm</location>
    </subcellularLocation>
</comment>
<feature type="region of interest" description="Disordered" evidence="14">
    <location>
        <begin position="433"/>
        <end position="469"/>
    </location>
</feature>
<keyword evidence="6" id="KW-0744">Spermatogenesis</keyword>
<dbReference type="PANTHER" id="PTHR22792">
    <property type="entry name" value="LUPUS LA PROTEIN-RELATED"/>
    <property type="match status" value="1"/>
</dbReference>
<keyword evidence="5" id="KW-0221">Differentiation</keyword>
<evidence type="ECO:0000256" key="5">
    <source>
        <dbReference type="ARBA" id="ARBA00022782"/>
    </source>
</evidence>
<dbReference type="SMART" id="SM00360">
    <property type="entry name" value="RRM"/>
    <property type="match status" value="1"/>
</dbReference>
<dbReference type="InterPro" id="IPR002344">
    <property type="entry name" value="Lupus_La"/>
</dbReference>
<dbReference type="Gene3D" id="3.30.70.330">
    <property type="match status" value="2"/>
</dbReference>
<dbReference type="PANTHER" id="PTHR22792:SF62">
    <property type="entry name" value="LA-RELATED PROTEIN 7"/>
    <property type="match status" value="1"/>
</dbReference>
<evidence type="ECO:0000256" key="14">
    <source>
        <dbReference type="SAM" id="MobiDB-lite"/>
    </source>
</evidence>
<evidence type="ECO:0000313" key="18">
    <source>
        <dbReference type="EMBL" id="KAK5639830.1"/>
    </source>
</evidence>
<keyword evidence="9" id="KW-0804">Transcription</keyword>
<protein>
    <recommendedName>
        <fullName evidence="3">La-related protein 7</fullName>
    </recommendedName>
    <alternativeName>
        <fullName evidence="12">La ribonucleoprotein domain family member 7</fullName>
    </alternativeName>
</protein>
<name>A0AAN7Z8V5_9COLE</name>
<evidence type="ECO:0000256" key="2">
    <source>
        <dbReference type="ARBA" id="ARBA00008680"/>
    </source>
</evidence>
<dbReference type="EMBL" id="JAVRBK010000008">
    <property type="protein sequence ID" value="KAK5639830.1"/>
    <property type="molecule type" value="Genomic_DNA"/>
</dbReference>
<evidence type="ECO:0000256" key="8">
    <source>
        <dbReference type="ARBA" id="ARBA00023015"/>
    </source>
</evidence>
<dbReference type="SUPFAM" id="SSF46785">
    <property type="entry name" value="Winged helix' DNA-binding domain"/>
    <property type="match status" value="1"/>
</dbReference>
<sequence>MDIDANLDENHENSQKKGRHRKKQLYKSILQQMEFYFSDSNLTKERFLGQLLQSDPYVDVSIFLQFNKIRKLTTRLEDVTKAISKSDLIELSEDKTKVRRRLPVQIKENVDECTIYVERLKSDATHEWLSSIFSEFGKVAYVSIPKYSHSNIIKGFAFVEFDTEESANAALNFFESVDCKIPSAMDPNKLCSISTFDNGEKHNHNEEELEGKSIKKRKLSSDELSNVEQKKKKKKSDDDKIEEVDEIVNSSVAIEQDVSESEGEEKKSKKQKKALKRRMNLKEIGLHILSKKDWKKMRNRYLQMQRKTMTDLKKHLYKQRSTDFPTSKTKQREEPKIEETPAVVLEFTPGIIVKVALLEPCIESKKMKQELKTNYSSIQYVDIPHAYGSQEMYIRFTDNKSAQDFCGSDFKGGKPNILEGEDEQNYWQKIEESRNTKLKNSNRKHRGRDKLLKKAEKQTGKHIRFDNCD</sequence>
<evidence type="ECO:0000256" key="1">
    <source>
        <dbReference type="ARBA" id="ARBA00004642"/>
    </source>
</evidence>
<feature type="region of interest" description="Disordered" evidence="14">
    <location>
        <begin position="195"/>
        <end position="276"/>
    </location>
</feature>
<dbReference type="Pfam" id="PF05383">
    <property type="entry name" value="La"/>
    <property type="match status" value="1"/>
</dbReference>
<dbReference type="GO" id="GO:1990904">
    <property type="term" value="C:ribonucleoprotein complex"/>
    <property type="evidence" value="ECO:0007669"/>
    <property type="project" value="UniProtKB-UniRule"/>
</dbReference>
<comment type="caution">
    <text evidence="18">The sequence shown here is derived from an EMBL/GenBank/DDBJ whole genome shotgun (WGS) entry which is preliminary data.</text>
</comment>
<dbReference type="GO" id="GO:0008380">
    <property type="term" value="P:RNA splicing"/>
    <property type="evidence" value="ECO:0007669"/>
    <property type="project" value="UniProtKB-KW"/>
</dbReference>
<keyword evidence="4" id="KW-0507">mRNA processing</keyword>
<feature type="compositionally biased region" description="Basic and acidic residues" evidence="14">
    <location>
        <begin position="198"/>
        <end position="213"/>
    </location>
</feature>
<reference evidence="18 19" key="1">
    <citation type="journal article" date="2024" name="Insects">
        <title>An Improved Chromosome-Level Genome Assembly of the Firefly Pyrocoelia pectoralis.</title>
        <authorList>
            <person name="Fu X."/>
            <person name="Meyer-Rochow V.B."/>
            <person name="Ballantyne L."/>
            <person name="Zhu X."/>
        </authorList>
    </citation>
    <scope>NUCLEOTIDE SEQUENCE [LARGE SCALE GENOMIC DNA]</scope>
    <source>
        <strain evidence="18">XCY_ONT2</strain>
    </source>
</reference>
<dbReference type="SUPFAM" id="SSF54928">
    <property type="entry name" value="RNA-binding domain, RBD"/>
    <property type="match status" value="1"/>
</dbReference>
<evidence type="ECO:0000256" key="9">
    <source>
        <dbReference type="ARBA" id="ARBA00023163"/>
    </source>
</evidence>
<dbReference type="PRINTS" id="PR00302">
    <property type="entry name" value="LUPUSLA"/>
</dbReference>
<dbReference type="InterPro" id="IPR012677">
    <property type="entry name" value="Nucleotide-bd_a/b_plait_sf"/>
</dbReference>
<dbReference type="GO" id="GO:0003723">
    <property type="term" value="F:RNA binding"/>
    <property type="evidence" value="ECO:0007669"/>
    <property type="project" value="UniProtKB-UniRule"/>
</dbReference>
<dbReference type="PROSITE" id="PS51939">
    <property type="entry name" value="XRRM"/>
    <property type="match status" value="1"/>
</dbReference>
<dbReference type="InterPro" id="IPR034887">
    <property type="entry name" value="LARP7_RRM1"/>
</dbReference>
<keyword evidence="10" id="KW-0508">mRNA splicing</keyword>
<dbReference type="GO" id="GO:0005654">
    <property type="term" value="C:nucleoplasm"/>
    <property type="evidence" value="ECO:0007669"/>
    <property type="project" value="UniProtKB-SubCell"/>
</dbReference>